<feature type="region of interest" description="Disordered" evidence="2">
    <location>
        <begin position="1"/>
        <end position="29"/>
    </location>
</feature>
<dbReference type="GO" id="GO:0070967">
    <property type="term" value="F:coenzyme F420 binding"/>
    <property type="evidence" value="ECO:0007669"/>
    <property type="project" value="TreeGrafter"/>
</dbReference>
<proteinExistence type="predicted"/>
<name>A0A6G4UDP3_9ACTN</name>
<dbReference type="GO" id="GO:0005829">
    <property type="term" value="C:cytosol"/>
    <property type="evidence" value="ECO:0007669"/>
    <property type="project" value="TreeGrafter"/>
</dbReference>
<gene>
    <name evidence="4" type="ORF">G5C51_36965</name>
</gene>
<dbReference type="PANTHER" id="PTHR35176">
    <property type="entry name" value="HEME OXYGENASE HI_0854-RELATED"/>
    <property type="match status" value="1"/>
</dbReference>
<keyword evidence="1" id="KW-0560">Oxidoreductase</keyword>
<protein>
    <submittedName>
        <fullName evidence="4">Pyridoxamine 5'-phosphate oxidase family protein</fullName>
    </submittedName>
</protein>
<evidence type="ECO:0000256" key="2">
    <source>
        <dbReference type="SAM" id="MobiDB-lite"/>
    </source>
</evidence>
<comment type="caution">
    <text evidence="4">The sequence shown here is derived from an EMBL/GenBank/DDBJ whole genome shotgun (WGS) entry which is preliminary data.</text>
</comment>
<dbReference type="EMBL" id="JAAKZV010000299">
    <property type="protein sequence ID" value="NGN69467.1"/>
    <property type="molecule type" value="Genomic_DNA"/>
</dbReference>
<feature type="domain" description="Pyridoxamine 5'-phosphate oxidase N-terminal" evidence="3">
    <location>
        <begin position="33"/>
        <end position="166"/>
    </location>
</feature>
<dbReference type="SUPFAM" id="SSF50475">
    <property type="entry name" value="FMN-binding split barrel"/>
    <property type="match status" value="1"/>
</dbReference>
<evidence type="ECO:0000256" key="1">
    <source>
        <dbReference type="ARBA" id="ARBA00023002"/>
    </source>
</evidence>
<dbReference type="PANTHER" id="PTHR35176:SF4">
    <property type="entry name" value="PYRIDOXAMINE 5'-PHOSPHATE OXIDASE-RELATED FMN-BINDING"/>
    <property type="match status" value="1"/>
</dbReference>
<keyword evidence="5" id="KW-1185">Reference proteome</keyword>
<accession>A0A6G4UDP3</accession>
<organism evidence="4 5">
    <name type="scientific">Streptomyces coryli</name>
    <dbReference type="NCBI Taxonomy" id="1128680"/>
    <lineage>
        <taxon>Bacteria</taxon>
        <taxon>Bacillati</taxon>
        <taxon>Actinomycetota</taxon>
        <taxon>Actinomycetes</taxon>
        <taxon>Kitasatosporales</taxon>
        <taxon>Streptomycetaceae</taxon>
        <taxon>Streptomyces</taxon>
    </lineage>
</organism>
<evidence type="ECO:0000313" key="5">
    <source>
        <dbReference type="Proteomes" id="UP000481583"/>
    </source>
</evidence>
<feature type="compositionally biased region" description="Basic and acidic residues" evidence="2">
    <location>
        <begin position="1"/>
        <end position="14"/>
    </location>
</feature>
<reference evidence="4 5" key="1">
    <citation type="submission" date="2020-02" db="EMBL/GenBank/DDBJ databases">
        <title>Whole-genome analyses of novel actinobacteria.</title>
        <authorList>
            <person name="Sahin N."/>
        </authorList>
    </citation>
    <scope>NUCLEOTIDE SEQUENCE [LARGE SCALE GENOMIC DNA]</scope>
    <source>
        <strain evidence="4 5">A7024</strain>
    </source>
</reference>
<dbReference type="InterPro" id="IPR012349">
    <property type="entry name" value="Split_barrel_FMN-bd"/>
</dbReference>
<evidence type="ECO:0000259" key="3">
    <source>
        <dbReference type="Pfam" id="PF01243"/>
    </source>
</evidence>
<dbReference type="Pfam" id="PF01243">
    <property type="entry name" value="PNPOx_N"/>
    <property type="match status" value="1"/>
</dbReference>
<dbReference type="AlphaFoldDB" id="A0A6G4UDP3"/>
<dbReference type="RefSeq" id="WP_165244434.1">
    <property type="nucleotide sequence ID" value="NZ_JAAKZV010000299.1"/>
</dbReference>
<dbReference type="Proteomes" id="UP000481583">
    <property type="component" value="Unassembled WGS sequence"/>
</dbReference>
<dbReference type="InterPro" id="IPR011576">
    <property type="entry name" value="Pyridox_Oxase_N"/>
</dbReference>
<sequence length="183" mass="19897">MTAKQPRTEFDERYSSAQNQLPGAENAGATDWAEAQRQLEEAEIFQLSTVRPDGRLHITPLIAAWDASAGLLYFSTGPAEQKAKNLARDRHCALTTGGSSLTSGRDIVVEGTAEQITDPAAVEQAITRHEAKYGAHMTSPEGTFHGMGDAIRKGEVLVFAVTPHTAYAFGRENGVYSHTRYTF</sequence>
<dbReference type="InterPro" id="IPR052019">
    <property type="entry name" value="F420H2_bilvrd_red/Heme_oxyg"/>
</dbReference>
<evidence type="ECO:0000313" key="4">
    <source>
        <dbReference type="EMBL" id="NGN69467.1"/>
    </source>
</evidence>
<dbReference type="GO" id="GO:0016627">
    <property type="term" value="F:oxidoreductase activity, acting on the CH-CH group of donors"/>
    <property type="evidence" value="ECO:0007669"/>
    <property type="project" value="TreeGrafter"/>
</dbReference>
<dbReference type="Gene3D" id="2.30.110.10">
    <property type="entry name" value="Electron Transport, Fmn-binding Protein, Chain A"/>
    <property type="match status" value="1"/>
</dbReference>